<protein>
    <recommendedName>
        <fullName evidence="7">SCP domain-containing protein</fullName>
    </recommendedName>
</protein>
<dbReference type="Proteomes" id="UP000002279">
    <property type="component" value="Chromosome 14"/>
</dbReference>
<evidence type="ECO:0000256" key="6">
    <source>
        <dbReference type="SAM" id="SignalP"/>
    </source>
</evidence>
<dbReference type="InterPro" id="IPR001283">
    <property type="entry name" value="CRISP-related"/>
</dbReference>
<dbReference type="PROSITE" id="PS01009">
    <property type="entry name" value="CRISP_1"/>
    <property type="match status" value="1"/>
</dbReference>
<dbReference type="Bgee" id="ENSOANG00000022184">
    <property type="expression patterns" value="Expressed in endometrium and 5 other cell types or tissues"/>
</dbReference>
<dbReference type="SMART" id="SM00198">
    <property type="entry name" value="SCP"/>
    <property type="match status" value="1"/>
</dbReference>
<feature type="signal peptide" evidence="6">
    <location>
        <begin position="1"/>
        <end position="30"/>
    </location>
</feature>
<proteinExistence type="inferred from homology"/>
<dbReference type="GO" id="GO:0005576">
    <property type="term" value="C:extracellular region"/>
    <property type="evidence" value="ECO:0007669"/>
    <property type="project" value="InterPro"/>
</dbReference>
<dbReference type="InterPro" id="IPR035940">
    <property type="entry name" value="CAP_sf"/>
</dbReference>
<dbReference type="HOGENOM" id="CLU_035730_2_0_1"/>
<feature type="domain" description="SCP" evidence="7">
    <location>
        <begin position="45"/>
        <end position="192"/>
    </location>
</feature>
<dbReference type="Gene3D" id="3.40.33.10">
    <property type="entry name" value="CAP"/>
    <property type="match status" value="1"/>
</dbReference>
<evidence type="ECO:0000256" key="2">
    <source>
        <dbReference type="ARBA" id="ARBA00009923"/>
    </source>
</evidence>
<evidence type="ECO:0000256" key="3">
    <source>
        <dbReference type="ARBA" id="ARBA00022729"/>
    </source>
</evidence>
<evidence type="ECO:0000313" key="8">
    <source>
        <dbReference type="Ensembl" id="ENSOANP00000028300.2"/>
    </source>
</evidence>
<dbReference type="InterPro" id="IPR014044">
    <property type="entry name" value="CAP_dom"/>
</dbReference>
<dbReference type="Pfam" id="PF00188">
    <property type="entry name" value="CAP"/>
    <property type="match status" value="1"/>
</dbReference>
<dbReference type="GeneTree" id="ENSGT00940000162357"/>
<reference evidence="8 9" key="1">
    <citation type="journal article" date="2008" name="Nature">
        <title>Genome analysis of the platypus reveals unique signatures of evolution.</title>
        <authorList>
            <person name="Warren W.C."/>
            <person name="Hillier L.W."/>
            <person name="Marshall Graves J.A."/>
            <person name="Birney E."/>
            <person name="Ponting C.P."/>
            <person name="Grutzner F."/>
            <person name="Belov K."/>
            <person name="Miller W."/>
            <person name="Clarke L."/>
            <person name="Chinwalla A.T."/>
            <person name="Yang S.P."/>
            <person name="Heger A."/>
            <person name="Locke D.P."/>
            <person name="Miethke P."/>
            <person name="Waters P.D."/>
            <person name="Veyrunes F."/>
            <person name="Fulton L."/>
            <person name="Fulton B."/>
            <person name="Graves T."/>
            <person name="Wallis J."/>
            <person name="Puente X.S."/>
            <person name="Lopez-Otin C."/>
            <person name="Ordonez G.R."/>
            <person name="Eichler E.E."/>
            <person name="Chen L."/>
            <person name="Cheng Z."/>
            <person name="Deakin J.E."/>
            <person name="Alsop A."/>
            <person name="Thompson K."/>
            <person name="Kirby P."/>
            <person name="Papenfuss A.T."/>
            <person name="Wakefield M.J."/>
            <person name="Olender T."/>
            <person name="Lancet D."/>
            <person name="Huttley G.A."/>
            <person name="Smit A.F."/>
            <person name="Pask A."/>
            <person name="Temple-Smith P."/>
            <person name="Batzer M.A."/>
            <person name="Walker J.A."/>
            <person name="Konkel M.K."/>
            <person name="Harris R.S."/>
            <person name="Whittington C.M."/>
            <person name="Wong E.S."/>
            <person name="Gemmell N.J."/>
            <person name="Buschiazzo E."/>
            <person name="Vargas Jentzsch I.M."/>
            <person name="Merkel A."/>
            <person name="Schmitz J."/>
            <person name="Zemann A."/>
            <person name="Churakov G."/>
            <person name="Kriegs J.O."/>
            <person name="Brosius J."/>
            <person name="Murchison E.P."/>
            <person name="Sachidanandam R."/>
            <person name="Smith C."/>
            <person name="Hannon G.J."/>
            <person name="Tsend-Ayush E."/>
            <person name="McMillan D."/>
            <person name="Attenborough R."/>
            <person name="Rens W."/>
            <person name="Ferguson-Smith M."/>
            <person name="Lefevre C.M."/>
            <person name="Sharp J.A."/>
            <person name="Nicholas K.R."/>
            <person name="Ray D.A."/>
            <person name="Kube M."/>
            <person name="Reinhardt R."/>
            <person name="Pringle T.H."/>
            <person name="Taylor J."/>
            <person name="Jones R.C."/>
            <person name="Nixon B."/>
            <person name="Dacheux J.L."/>
            <person name="Niwa H."/>
            <person name="Sekita Y."/>
            <person name="Huang X."/>
            <person name="Stark A."/>
            <person name="Kheradpour P."/>
            <person name="Kellis M."/>
            <person name="Flicek P."/>
            <person name="Chen Y."/>
            <person name="Webber C."/>
            <person name="Hardison R."/>
            <person name="Nelson J."/>
            <person name="Hallsworth-Pepin K."/>
            <person name="Delehaunty K."/>
            <person name="Markovic C."/>
            <person name="Minx P."/>
            <person name="Feng Y."/>
            <person name="Kremitzki C."/>
            <person name="Mitreva M."/>
            <person name="Glasscock J."/>
            <person name="Wylie T."/>
            <person name="Wohldmann P."/>
            <person name="Thiru P."/>
            <person name="Nhan M.N."/>
            <person name="Pohl C.S."/>
            <person name="Smith S.M."/>
            <person name="Hou S."/>
            <person name="Nefedov M."/>
            <person name="de Jong P.J."/>
            <person name="Renfree M.B."/>
            <person name="Mardis E.R."/>
            <person name="Wilson R.K."/>
        </authorList>
    </citation>
    <scope>NUCLEOTIDE SEQUENCE [LARGE SCALE GENOMIC DNA]</scope>
    <source>
        <strain evidence="8 9">Glennie</strain>
    </source>
</reference>
<dbReference type="PANTHER" id="PTHR10334">
    <property type="entry name" value="CYSTEINE-RICH SECRETORY PROTEIN-RELATED"/>
    <property type="match status" value="1"/>
</dbReference>
<dbReference type="PRINTS" id="PR00837">
    <property type="entry name" value="V5TPXLIKE"/>
</dbReference>
<dbReference type="GO" id="GO:0016020">
    <property type="term" value="C:membrane"/>
    <property type="evidence" value="ECO:0007669"/>
    <property type="project" value="UniProtKB-SubCell"/>
</dbReference>
<dbReference type="PRINTS" id="PR00838">
    <property type="entry name" value="V5ALLERGEN"/>
</dbReference>
<keyword evidence="4 5" id="KW-0472">Membrane</keyword>
<reference evidence="8" key="3">
    <citation type="submission" date="2025-09" db="UniProtKB">
        <authorList>
            <consortium name="Ensembl"/>
        </authorList>
    </citation>
    <scope>IDENTIFICATION</scope>
    <source>
        <strain evidence="8">Glennie</strain>
    </source>
</reference>
<keyword evidence="3 6" id="KW-0732">Signal</keyword>
<dbReference type="InterPro" id="IPR018244">
    <property type="entry name" value="Allrgn_V5/Tpx1_CS"/>
</dbReference>
<dbReference type="SUPFAM" id="SSF55797">
    <property type="entry name" value="PR-1-like"/>
    <property type="match status" value="1"/>
</dbReference>
<keyword evidence="5" id="KW-0812">Transmembrane</keyword>
<evidence type="ECO:0000313" key="9">
    <source>
        <dbReference type="Proteomes" id="UP000002279"/>
    </source>
</evidence>
<keyword evidence="9" id="KW-1185">Reference proteome</keyword>
<keyword evidence="5" id="KW-1133">Transmembrane helix</keyword>
<feature type="transmembrane region" description="Helical" evidence="5">
    <location>
        <begin position="251"/>
        <end position="268"/>
    </location>
</feature>
<dbReference type="AlphaFoldDB" id="F6TF05"/>
<evidence type="ECO:0000256" key="5">
    <source>
        <dbReference type="SAM" id="Phobius"/>
    </source>
</evidence>
<accession>F6TF05</accession>
<organism evidence="8 9">
    <name type="scientific">Ornithorhynchus anatinus</name>
    <name type="common">Duckbill platypus</name>
    <dbReference type="NCBI Taxonomy" id="9258"/>
    <lineage>
        <taxon>Eukaryota</taxon>
        <taxon>Metazoa</taxon>
        <taxon>Chordata</taxon>
        <taxon>Craniata</taxon>
        <taxon>Vertebrata</taxon>
        <taxon>Euteleostomi</taxon>
        <taxon>Mammalia</taxon>
        <taxon>Monotremata</taxon>
        <taxon>Ornithorhynchidae</taxon>
        <taxon>Ornithorhynchus</taxon>
    </lineage>
</organism>
<comment type="subcellular location">
    <subcellularLocation>
        <location evidence="1">Membrane</location>
    </subcellularLocation>
</comment>
<dbReference type="InterPro" id="IPR002413">
    <property type="entry name" value="V5_allergen-like"/>
</dbReference>
<evidence type="ECO:0000256" key="1">
    <source>
        <dbReference type="ARBA" id="ARBA00004370"/>
    </source>
</evidence>
<gene>
    <name evidence="8" type="primary">LOC114816415</name>
</gene>
<reference evidence="8" key="2">
    <citation type="submission" date="2025-08" db="UniProtKB">
        <authorList>
            <consortium name="Ensembl"/>
        </authorList>
    </citation>
    <scope>IDENTIFICATION</scope>
    <source>
        <strain evidence="8">Glennie</strain>
    </source>
</reference>
<feature type="chain" id="PRO_5028010975" description="SCP domain-containing protein" evidence="6">
    <location>
        <begin position="31"/>
        <end position="272"/>
    </location>
</feature>
<dbReference type="InterPro" id="IPR034121">
    <property type="entry name" value="SCP_GLIPR-1-like"/>
</dbReference>
<comment type="similarity">
    <text evidence="2">Belongs to the CRISP family.</text>
</comment>
<dbReference type="STRING" id="9258.ENSOANP00000028300"/>
<name>F6TF05_ORNAN</name>
<dbReference type="Ensembl" id="ENSOANT00000032097.3">
    <property type="protein sequence ID" value="ENSOANP00000028300.2"/>
    <property type="gene ID" value="ENSOANG00000022184.3"/>
</dbReference>
<dbReference type="eggNOG" id="KOG3017">
    <property type="taxonomic scope" value="Eukaryota"/>
</dbReference>
<dbReference type="CDD" id="cd05385">
    <property type="entry name" value="CAP_GLIPR1-like"/>
    <property type="match status" value="1"/>
</dbReference>
<dbReference type="FunFam" id="3.40.33.10:FF:000008">
    <property type="entry name" value="GLI pathogenesis-related 1 (Glioma)"/>
    <property type="match status" value="1"/>
</dbReference>
<sequence>MGARGGGPAGPRGRLSPWLRGAWLVALVLGARRPPPKVPSIEDGWFIKACVDVHNELRAKVDPAASNMRYMSWDAALARTARAWSKKCVFKHNTFLGKKGAVHPKFRSVGENIWLGGVGKFNPKNAITAWYNEFRSYTYDTKRCTGVCGHYTQVVWAYTYKVGCAIRICPKLGGWNTGIFICNYSPAGNTGARPYKSGSPCSQCEEGDTCQDKQCRNRERDKNIGYPYWWYPKWETPRPITCDPTCIAMCFFRFLAIGLTVLISVLLYRDIN</sequence>
<evidence type="ECO:0000256" key="4">
    <source>
        <dbReference type="ARBA" id="ARBA00023136"/>
    </source>
</evidence>
<evidence type="ECO:0000259" key="7">
    <source>
        <dbReference type="SMART" id="SM00198"/>
    </source>
</evidence>